<protein>
    <submittedName>
        <fullName evidence="6">AhpC/TSA family protein</fullName>
    </submittedName>
</protein>
<dbReference type="InterPro" id="IPR050553">
    <property type="entry name" value="Thioredoxin_ResA/DsbE_sf"/>
</dbReference>
<dbReference type="InterPro" id="IPR013766">
    <property type="entry name" value="Thioredoxin_domain"/>
</dbReference>
<dbReference type="Pfam" id="PF00578">
    <property type="entry name" value="AhpC-TSA"/>
    <property type="match status" value="1"/>
</dbReference>
<dbReference type="Gene3D" id="3.40.30.10">
    <property type="entry name" value="Glutaredoxin"/>
    <property type="match status" value="1"/>
</dbReference>
<dbReference type="InterPro" id="IPR036249">
    <property type="entry name" value="Thioredoxin-like_sf"/>
</dbReference>
<evidence type="ECO:0000259" key="5">
    <source>
        <dbReference type="PROSITE" id="PS51352"/>
    </source>
</evidence>
<dbReference type="KEGG" id="buy:D8S85_08850"/>
<dbReference type="PROSITE" id="PS51352">
    <property type="entry name" value="THIOREDOXIN_2"/>
    <property type="match status" value="1"/>
</dbReference>
<dbReference type="InterPro" id="IPR000866">
    <property type="entry name" value="AhpC/TSA"/>
</dbReference>
<dbReference type="InterPro" id="IPR017937">
    <property type="entry name" value="Thioredoxin_CS"/>
</dbReference>
<evidence type="ECO:0000256" key="3">
    <source>
        <dbReference type="ARBA" id="ARBA00023157"/>
    </source>
</evidence>
<dbReference type="PROSITE" id="PS00194">
    <property type="entry name" value="THIOREDOXIN_1"/>
    <property type="match status" value="1"/>
</dbReference>
<dbReference type="EMBL" id="CP032819">
    <property type="protein sequence ID" value="AZS29643.1"/>
    <property type="molecule type" value="Genomic_DNA"/>
</dbReference>
<accession>A0A3Q9IQQ8</accession>
<name>A0A3Q9IQQ8_9BACT</name>
<evidence type="ECO:0000256" key="2">
    <source>
        <dbReference type="ARBA" id="ARBA00022748"/>
    </source>
</evidence>
<dbReference type="Proteomes" id="UP000270673">
    <property type="component" value="Chromosome"/>
</dbReference>
<sequence length="412" mass="47326">MNEKFVKDKYLNMKKYCIFFWCLGVLAACQRESGYKIIGSVPGTPDGMKVYLYNWNTPVDSGVVKSGKFVLMGKVDVPVRYQLWVDLSPDKKANFEKDMRGSDIFVDNTDIRYETPSIDSLASRMSFQREAVKGNVSVVGSPAHDLYLKYKEKIKPYRDKNSAAWNKYLEVYHIPALDGVFNTREGIALVRQIQAAEKEMKRIQWDFIAENPMSSVSIDVAQNIVFSSKLSKAEMDRLLQMIDPSLHHVVAYKELKESMEDLYPIAIGEKYRDIEVVNEEGKTVHLADYVKSGQYNMVEFWASWCGPCRGEIPHLRHVYDIYGKGEDAFNMISISIDNKEDDWKKALKEEEMKWVQLCDPKGFEGSVVNKYKIRGIPFCLILDREGRIIDHGVRGAELDVVLVDLLGDRYEK</sequence>
<dbReference type="GO" id="GO:0030313">
    <property type="term" value="C:cell envelope"/>
    <property type="evidence" value="ECO:0007669"/>
    <property type="project" value="UniProtKB-SubCell"/>
</dbReference>
<comment type="subcellular location">
    <subcellularLocation>
        <location evidence="1">Cell envelope</location>
    </subcellularLocation>
</comment>
<dbReference type="AlphaFoldDB" id="A0A3Q9IQQ8"/>
<reference evidence="6 7" key="1">
    <citation type="submission" date="2018-10" db="EMBL/GenBank/DDBJ databases">
        <title>Butyricimonas faecalis sp. nov., isolated from human faeces and emended description of the genus Butyricimonas.</title>
        <authorList>
            <person name="Le Roy T."/>
            <person name="Van der Smissen P."/>
            <person name="Paquot A."/>
            <person name="Delzenne N."/>
            <person name="Muccioli G."/>
            <person name="Collet J.-F."/>
            <person name="Cani P.D."/>
        </authorList>
    </citation>
    <scope>NUCLEOTIDE SEQUENCE [LARGE SCALE GENOMIC DNA]</scope>
    <source>
        <strain evidence="6 7">H184</strain>
    </source>
</reference>
<dbReference type="PANTHER" id="PTHR42852">
    <property type="entry name" value="THIOL:DISULFIDE INTERCHANGE PROTEIN DSBE"/>
    <property type="match status" value="1"/>
</dbReference>
<keyword evidence="7" id="KW-1185">Reference proteome</keyword>
<dbReference type="CDD" id="cd02966">
    <property type="entry name" value="TlpA_like_family"/>
    <property type="match status" value="1"/>
</dbReference>
<dbReference type="Pfam" id="PF14289">
    <property type="entry name" value="DUF4369"/>
    <property type="match status" value="1"/>
</dbReference>
<proteinExistence type="predicted"/>
<keyword evidence="4" id="KW-0676">Redox-active center</keyword>
<dbReference type="GO" id="GO:0017004">
    <property type="term" value="P:cytochrome complex assembly"/>
    <property type="evidence" value="ECO:0007669"/>
    <property type="project" value="UniProtKB-KW"/>
</dbReference>
<dbReference type="OrthoDB" id="9794348at2"/>
<organism evidence="6 7">
    <name type="scientific">Butyricimonas faecalis</name>
    <dbReference type="NCBI Taxonomy" id="2093856"/>
    <lineage>
        <taxon>Bacteria</taxon>
        <taxon>Pseudomonadati</taxon>
        <taxon>Bacteroidota</taxon>
        <taxon>Bacteroidia</taxon>
        <taxon>Bacteroidales</taxon>
        <taxon>Odoribacteraceae</taxon>
        <taxon>Butyricimonas</taxon>
    </lineage>
</organism>
<dbReference type="PANTHER" id="PTHR42852:SF6">
    <property type="entry name" value="THIOL:DISULFIDE INTERCHANGE PROTEIN DSBE"/>
    <property type="match status" value="1"/>
</dbReference>
<evidence type="ECO:0000313" key="6">
    <source>
        <dbReference type="EMBL" id="AZS29643.1"/>
    </source>
</evidence>
<evidence type="ECO:0000313" key="7">
    <source>
        <dbReference type="Proteomes" id="UP000270673"/>
    </source>
</evidence>
<dbReference type="PROSITE" id="PS51257">
    <property type="entry name" value="PROKAR_LIPOPROTEIN"/>
    <property type="match status" value="1"/>
</dbReference>
<evidence type="ECO:0000256" key="4">
    <source>
        <dbReference type="ARBA" id="ARBA00023284"/>
    </source>
</evidence>
<dbReference type="SUPFAM" id="SSF52833">
    <property type="entry name" value="Thioredoxin-like"/>
    <property type="match status" value="1"/>
</dbReference>
<feature type="domain" description="Thioredoxin" evidence="5">
    <location>
        <begin position="265"/>
        <end position="408"/>
    </location>
</feature>
<dbReference type="InterPro" id="IPR025380">
    <property type="entry name" value="DUF4369"/>
</dbReference>
<keyword evidence="3" id="KW-1015">Disulfide bond</keyword>
<gene>
    <name evidence="6" type="ORF">D8S85_08850</name>
</gene>
<keyword evidence="2" id="KW-0201">Cytochrome c-type biogenesis</keyword>
<evidence type="ECO:0000256" key="1">
    <source>
        <dbReference type="ARBA" id="ARBA00004196"/>
    </source>
</evidence>